<accession>A0A6A4WNZ7</accession>
<feature type="compositionally biased region" description="Low complexity" evidence="1">
    <location>
        <begin position="289"/>
        <end position="301"/>
    </location>
</feature>
<evidence type="ECO:0000256" key="1">
    <source>
        <dbReference type="SAM" id="MobiDB-lite"/>
    </source>
</evidence>
<evidence type="ECO:0000313" key="2">
    <source>
        <dbReference type="EMBL" id="KAF0307029.1"/>
    </source>
</evidence>
<organism evidence="2 3">
    <name type="scientific">Amphibalanus amphitrite</name>
    <name type="common">Striped barnacle</name>
    <name type="synonym">Balanus amphitrite</name>
    <dbReference type="NCBI Taxonomy" id="1232801"/>
    <lineage>
        <taxon>Eukaryota</taxon>
        <taxon>Metazoa</taxon>
        <taxon>Ecdysozoa</taxon>
        <taxon>Arthropoda</taxon>
        <taxon>Crustacea</taxon>
        <taxon>Multicrustacea</taxon>
        <taxon>Cirripedia</taxon>
        <taxon>Thoracica</taxon>
        <taxon>Thoracicalcarea</taxon>
        <taxon>Balanomorpha</taxon>
        <taxon>Balanoidea</taxon>
        <taxon>Balanidae</taxon>
        <taxon>Amphibalaninae</taxon>
        <taxon>Amphibalanus</taxon>
    </lineage>
</organism>
<dbReference type="PANTHER" id="PTHR33198">
    <property type="entry name" value="ANK_REP_REGION DOMAIN-CONTAINING PROTEIN-RELATED"/>
    <property type="match status" value="1"/>
</dbReference>
<feature type="region of interest" description="Disordered" evidence="1">
    <location>
        <begin position="255"/>
        <end position="301"/>
    </location>
</feature>
<feature type="compositionally biased region" description="Low complexity" evidence="1">
    <location>
        <begin position="579"/>
        <end position="591"/>
    </location>
</feature>
<gene>
    <name evidence="2" type="ORF">FJT64_002331</name>
</gene>
<dbReference type="Proteomes" id="UP000440578">
    <property type="component" value="Unassembled WGS sequence"/>
</dbReference>
<keyword evidence="3" id="KW-1185">Reference proteome</keyword>
<dbReference type="EMBL" id="VIIS01000614">
    <property type="protein sequence ID" value="KAF0307029.1"/>
    <property type="molecule type" value="Genomic_DNA"/>
</dbReference>
<dbReference type="OrthoDB" id="6379273at2759"/>
<sequence>MSDIEKLTQLLLQQAELSAQRERDSAQREERLTQMVERLVADRQPPATVAADDASAATAARTLAAAPPVRLPAAATPAPQLSSSTSLRDFAVWREKLDGYMLLTGASALPVTAQRAALLSLLDEDWHRVLRYGLTIADDSPLSAVVDAMESHLRKQRSVLVDRRAFYARVQEQGENFEEFLCEVKELAAFCDFCTHCYDSRLRDKIVCGLRDEETVKRLLEDPGLDLKKTVDICRASENARATCSDLRSPTASVSRLSAYRRSRSRDARPAAQPGGRSAGTAGVRRPQARPAAQPGGRSAGAAGARCCRCGRAAHADPAACRATSAICNSCGQRGHFAVVCAQVARESAAAPAERAAPERARPAVGQPSEPRICRVIRDVYVNGISTRPTPTVTVRLSTPAGVFTVPARADSGAEATVIGEDSLSSICVEPAQLEPCIGQPFSAVGKQPLTCVGSFRATLELGDRSTTAAVFVIRELTGLLLSWFDCVALGILPRDFPAQIRSVEDAPRPADDVTASVDVTSAGDVTPSNDVTPSAPPAAAGSARSASGRSAPYEAPRDRPCPATGTETGAPAPPADGPGPAAGLSGPLPAWDSDSDPPEAVRSNDRFTVNDLQLWMPSHSATSAPTRGGGQEAAALSQSTVPVDVGNAHRATIRSARDRAVAD</sequence>
<proteinExistence type="predicted"/>
<name>A0A6A4WNZ7_AMPAM</name>
<feature type="compositionally biased region" description="Low complexity" evidence="1">
    <location>
        <begin position="538"/>
        <end position="553"/>
    </location>
</feature>
<evidence type="ECO:0008006" key="4">
    <source>
        <dbReference type="Google" id="ProtNLM"/>
    </source>
</evidence>
<feature type="compositionally biased region" description="Low complexity" evidence="1">
    <location>
        <begin position="562"/>
        <end position="571"/>
    </location>
</feature>
<reference evidence="2 3" key="1">
    <citation type="submission" date="2019-07" db="EMBL/GenBank/DDBJ databases">
        <title>Draft genome assembly of a fouling barnacle, Amphibalanus amphitrite (Darwin, 1854): The first reference genome for Thecostraca.</title>
        <authorList>
            <person name="Kim W."/>
        </authorList>
    </citation>
    <scope>NUCLEOTIDE SEQUENCE [LARGE SCALE GENOMIC DNA]</scope>
    <source>
        <strain evidence="2">SNU_AA5</strain>
        <tissue evidence="2">Soma without cirri and trophi</tissue>
    </source>
</reference>
<protein>
    <recommendedName>
        <fullName evidence="4">CCHC-type domain-containing protein</fullName>
    </recommendedName>
</protein>
<dbReference type="AlphaFoldDB" id="A0A6A4WNZ7"/>
<dbReference type="PANTHER" id="PTHR33198:SF19">
    <property type="entry name" value="CCHC-TYPE DOMAIN-CONTAINING PROTEIN"/>
    <property type="match status" value="1"/>
</dbReference>
<evidence type="ECO:0000313" key="3">
    <source>
        <dbReference type="Proteomes" id="UP000440578"/>
    </source>
</evidence>
<feature type="region of interest" description="Disordered" evidence="1">
    <location>
        <begin position="521"/>
        <end position="604"/>
    </location>
</feature>
<feature type="region of interest" description="Disordered" evidence="1">
    <location>
        <begin position="619"/>
        <end position="643"/>
    </location>
</feature>
<comment type="caution">
    <text evidence="2">The sequence shown here is derived from an EMBL/GenBank/DDBJ whole genome shotgun (WGS) entry which is preliminary data.</text>
</comment>